<dbReference type="InterPro" id="IPR036300">
    <property type="entry name" value="MIR_dom_sf"/>
</dbReference>
<feature type="transmembrane region" description="Helical" evidence="14">
    <location>
        <begin position="106"/>
        <end position="126"/>
    </location>
</feature>
<dbReference type="Pfam" id="PF02366">
    <property type="entry name" value="PMT"/>
    <property type="match status" value="1"/>
</dbReference>
<dbReference type="SMART" id="SM00472">
    <property type="entry name" value="MIR"/>
    <property type="match status" value="3"/>
</dbReference>
<keyword evidence="6 14" id="KW-0808">Transferase</keyword>
<feature type="domain" description="MIR" evidence="16">
    <location>
        <begin position="460"/>
        <end position="516"/>
    </location>
</feature>
<feature type="region of interest" description="Disordered" evidence="15">
    <location>
        <begin position="1"/>
        <end position="36"/>
    </location>
</feature>
<dbReference type="InterPro" id="IPR016093">
    <property type="entry name" value="MIR_motif"/>
</dbReference>
<dbReference type="InterPro" id="IPR027005">
    <property type="entry name" value="PMT-like"/>
</dbReference>
<evidence type="ECO:0000256" key="5">
    <source>
        <dbReference type="ARBA" id="ARBA00022676"/>
    </source>
</evidence>
<comment type="similarity">
    <text evidence="3 14">Belongs to the glycosyltransferase 39 family.</text>
</comment>
<feature type="transmembrane region" description="Helical" evidence="14">
    <location>
        <begin position="191"/>
        <end position="213"/>
    </location>
</feature>
<evidence type="ECO:0000256" key="11">
    <source>
        <dbReference type="ARBA" id="ARBA00023136"/>
    </source>
</evidence>
<feature type="transmembrane region" description="Helical" evidence="14">
    <location>
        <begin position="700"/>
        <end position="724"/>
    </location>
</feature>
<evidence type="ECO:0000256" key="3">
    <source>
        <dbReference type="ARBA" id="ARBA00007222"/>
    </source>
</evidence>
<sequence>MADGSSTDATLRRRPPPSGKNQAKREHGYTSDEAEDQPKKLISRVFSPADEKISHLALGGLTLLALLTRFYMISHPDEVVFDEVHFGKFASYYLRRTYFFDVHPPLAKLMIAAMGYFLGYDGHYLFENIGESYVKNNIPYVGLRALPAFLGAATIPLVYLSMREAGYSVVTCFMAAFFVTFDNMMVTQTRLILLDSMLVFFMMCSLYCYIRFYKTRNHPFSTSWWTWLVATGVSIGLTTSVKMVGLFTVATVGMAVLYDLWNLLDIRRGLKMSEFMRHFYARAVGLILVPFLIYLFWFYVHFEVLKYSGPGDDFMSTEFQETLQGNSMINGIYIKYGDNITIRHKDSSVFLHSHPHNYPLRYDDGRVSSAGQQVTGYGHEDVNNVWQVFSDDVDNPRTGEQVMDRHVIRLLHVETSSWLLAHDVASPTMSTNEEITTYSSQADGSRFKETTFQVQLESGGNKLRTKASRFKLIHMDTKVAVWTHDQKLPEWGFSQQEVNGNKNIADVTNLWTADSAEIDADEPRRVSKMSFIKKYLELQRRMIAHNSGLTASHPYMSNPIEWPFLPRGISFWTKNDTREQIYLLGNPLGVWACIAGLAIAGGISVADILSRRRGYYPLNEDSQKRFYMTVGFLVVGYVLHFVPFFMMGRKLFLHHYMPALLLSYMNLAAVHSFIFVDGLNGPISDPGPATRAPRRLQRATLTTATYVSAAILMTIHLASFLYFAPLSYGTPLDVNGVNNRKLLSTWDFHYAK</sequence>
<keyword evidence="18" id="KW-1185">Reference proteome</keyword>
<feature type="transmembrane region" description="Helical" evidence="14">
    <location>
        <begin position="659"/>
        <end position="679"/>
    </location>
</feature>
<dbReference type="PANTHER" id="PTHR10050:SF51">
    <property type="entry name" value="PROTEIN O-MANNOSYL-TRANSFERASE 1"/>
    <property type="match status" value="1"/>
</dbReference>
<evidence type="ECO:0000256" key="14">
    <source>
        <dbReference type="RuleBase" id="RU367007"/>
    </source>
</evidence>
<evidence type="ECO:0000256" key="8">
    <source>
        <dbReference type="ARBA" id="ARBA00022737"/>
    </source>
</evidence>
<dbReference type="PROSITE" id="PS50919">
    <property type="entry name" value="MIR"/>
    <property type="match status" value="3"/>
</dbReference>
<feature type="transmembrane region" description="Helical" evidence="14">
    <location>
        <begin position="588"/>
        <end position="606"/>
    </location>
</feature>
<dbReference type="SUPFAM" id="SSF82109">
    <property type="entry name" value="MIR domain"/>
    <property type="match status" value="1"/>
</dbReference>
<dbReference type="InterPro" id="IPR032421">
    <property type="entry name" value="PMT_4TMC"/>
</dbReference>
<gene>
    <name evidence="17" type="ORF">DFQ27_002987</name>
</gene>
<evidence type="ECO:0000256" key="13">
    <source>
        <dbReference type="ARBA" id="ARBA00045102"/>
    </source>
</evidence>
<dbReference type="Proteomes" id="UP000807716">
    <property type="component" value="Unassembled WGS sequence"/>
</dbReference>
<keyword evidence="11 14" id="KW-0472">Membrane</keyword>
<evidence type="ECO:0000256" key="12">
    <source>
        <dbReference type="ARBA" id="ARBA00045085"/>
    </source>
</evidence>
<dbReference type="PANTHER" id="PTHR10050">
    <property type="entry name" value="DOLICHYL-PHOSPHATE-MANNOSE--PROTEIN MANNOSYLTRANSFERASE"/>
    <property type="match status" value="1"/>
</dbReference>
<evidence type="ECO:0000256" key="6">
    <source>
        <dbReference type="ARBA" id="ARBA00022679"/>
    </source>
</evidence>
<evidence type="ECO:0000256" key="10">
    <source>
        <dbReference type="ARBA" id="ARBA00022989"/>
    </source>
</evidence>
<evidence type="ECO:0000313" key="17">
    <source>
        <dbReference type="EMBL" id="KAG0261402.1"/>
    </source>
</evidence>
<evidence type="ECO:0000256" key="7">
    <source>
        <dbReference type="ARBA" id="ARBA00022692"/>
    </source>
</evidence>
<dbReference type="AlphaFoldDB" id="A0A9P6Q846"/>
<feature type="transmembrane region" description="Helical" evidence="14">
    <location>
        <begin position="138"/>
        <end position="159"/>
    </location>
</feature>
<feature type="transmembrane region" description="Helical" evidence="14">
    <location>
        <begin position="626"/>
        <end position="647"/>
    </location>
</feature>
<keyword evidence="10 14" id="KW-1133">Transmembrane helix</keyword>
<evidence type="ECO:0000256" key="4">
    <source>
        <dbReference type="ARBA" id="ARBA00012839"/>
    </source>
</evidence>
<dbReference type="GO" id="GO:0004169">
    <property type="term" value="F:dolichyl-phosphate-mannose-protein mannosyltransferase activity"/>
    <property type="evidence" value="ECO:0007669"/>
    <property type="project" value="UniProtKB-UniRule"/>
</dbReference>
<protein>
    <recommendedName>
        <fullName evidence="4 14">Dolichyl-phosphate-mannose--protein mannosyltransferase</fullName>
        <ecNumber evidence="4 14">2.4.1.109</ecNumber>
    </recommendedName>
</protein>
<comment type="pathway">
    <text evidence="2 14">Protein modification; protein glycosylation.</text>
</comment>
<dbReference type="Pfam" id="PF02815">
    <property type="entry name" value="MIR"/>
    <property type="match status" value="1"/>
</dbReference>
<evidence type="ECO:0000256" key="15">
    <source>
        <dbReference type="SAM" id="MobiDB-lite"/>
    </source>
</evidence>
<keyword evidence="7 14" id="KW-0812">Transmembrane</keyword>
<dbReference type="OrthoDB" id="292747at2759"/>
<reference evidence="17" key="1">
    <citation type="journal article" date="2020" name="Fungal Divers.">
        <title>Resolving the Mortierellaceae phylogeny through synthesis of multi-gene phylogenetics and phylogenomics.</title>
        <authorList>
            <person name="Vandepol N."/>
            <person name="Liber J."/>
            <person name="Desiro A."/>
            <person name="Na H."/>
            <person name="Kennedy M."/>
            <person name="Barry K."/>
            <person name="Grigoriev I.V."/>
            <person name="Miller A.N."/>
            <person name="O'Donnell K."/>
            <person name="Stajich J.E."/>
            <person name="Bonito G."/>
        </authorList>
    </citation>
    <scope>NUCLEOTIDE SEQUENCE</scope>
    <source>
        <strain evidence="17">BC1065</strain>
    </source>
</reference>
<dbReference type="GO" id="GO:0005789">
    <property type="term" value="C:endoplasmic reticulum membrane"/>
    <property type="evidence" value="ECO:0007669"/>
    <property type="project" value="UniProtKB-SubCell"/>
</dbReference>
<keyword evidence="9 14" id="KW-0256">Endoplasmic reticulum</keyword>
<evidence type="ECO:0000313" key="18">
    <source>
        <dbReference type="Proteomes" id="UP000807716"/>
    </source>
</evidence>
<dbReference type="Pfam" id="PF16192">
    <property type="entry name" value="PMT_4TMC"/>
    <property type="match status" value="1"/>
</dbReference>
<evidence type="ECO:0000256" key="1">
    <source>
        <dbReference type="ARBA" id="ARBA00004477"/>
    </source>
</evidence>
<feature type="domain" description="MIR" evidence="16">
    <location>
        <begin position="399"/>
        <end position="457"/>
    </location>
</feature>
<comment type="catalytic activity">
    <reaction evidence="12 14">
        <text>a di-trans,poly-cis-dolichyl beta-D-mannosyl phosphate + L-threonyl-[protein] = 3-O-(alpha-D-mannosyl)-L-threonyl-[protein] + a di-trans,poly-cis-dolichyl phosphate + H(+)</text>
        <dbReference type="Rhea" id="RHEA:53396"/>
        <dbReference type="Rhea" id="RHEA-COMP:11060"/>
        <dbReference type="Rhea" id="RHEA-COMP:13547"/>
        <dbReference type="Rhea" id="RHEA-COMP:19498"/>
        <dbReference type="Rhea" id="RHEA-COMP:19501"/>
        <dbReference type="ChEBI" id="CHEBI:15378"/>
        <dbReference type="ChEBI" id="CHEBI:30013"/>
        <dbReference type="ChEBI" id="CHEBI:57683"/>
        <dbReference type="ChEBI" id="CHEBI:58211"/>
        <dbReference type="ChEBI" id="CHEBI:137323"/>
        <dbReference type="EC" id="2.4.1.109"/>
    </reaction>
</comment>
<comment type="function">
    <text evidence="14">Transfers mannose from Dol-P-mannose to Ser or Thr residues on proteins.</text>
</comment>
<dbReference type="EC" id="2.4.1.109" evidence="4 14"/>
<organism evidence="17 18">
    <name type="scientific">Actinomortierella ambigua</name>
    <dbReference type="NCBI Taxonomy" id="1343610"/>
    <lineage>
        <taxon>Eukaryota</taxon>
        <taxon>Fungi</taxon>
        <taxon>Fungi incertae sedis</taxon>
        <taxon>Mucoromycota</taxon>
        <taxon>Mortierellomycotina</taxon>
        <taxon>Mortierellomycetes</taxon>
        <taxon>Mortierellales</taxon>
        <taxon>Mortierellaceae</taxon>
        <taxon>Actinomortierella</taxon>
    </lineage>
</organism>
<accession>A0A9P6Q846</accession>
<comment type="catalytic activity">
    <reaction evidence="13 14">
        <text>a di-trans,poly-cis-dolichyl beta-D-mannosyl phosphate + L-seryl-[protein] = 3-O-(alpha-D-mannosyl)-L-seryl-[protein] + a di-trans,poly-cis-dolichyl phosphate + H(+)</text>
        <dbReference type="Rhea" id="RHEA:17377"/>
        <dbReference type="Rhea" id="RHEA-COMP:9863"/>
        <dbReference type="Rhea" id="RHEA-COMP:13546"/>
        <dbReference type="Rhea" id="RHEA-COMP:19498"/>
        <dbReference type="Rhea" id="RHEA-COMP:19501"/>
        <dbReference type="ChEBI" id="CHEBI:15378"/>
        <dbReference type="ChEBI" id="CHEBI:29999"/>
        <dbReference type="ChEBI" id="CHEBI:57683"/>
        <dbReference type="ChEBI" id="CHEBI:58211"/>
        <dbReference type="ChEBI" id="CHEBI:137321"/>
        <dbReference type="EC" id="2.4.1.109"/>
    </reaction>
</comment>
<evidence type="ECO:0000259" key="16">
    <source>
        <dbReference type="PROSITE" id="PS50919"/>
    </source>
</evidence>
<feature type="transmembrane region" description="Helical" evidence="14">
    <location>
        <begin position="165"/>
        <end position="184"/>
    </location>
</feature>
<dbReference type="CDD" id="cd23285">
    <property type="entry name" value="beta-trefoil_MIR_PMT4-like"/>
    <property type="match status" value="1"/>
</dbReference>
<dbReference type="InterPro" id="IPR003342">
    <property type="entry name" value="ArnT-like_N"/>
</dbReference>
<keyword evidence="8" id="KW-0677">Repeat</keyword>
<name>A0A9P6Q846_9FUNG</name>
<keyword evidence="5 14" id="KW-0328">Glycosyltransferase</keyword>
<evidence type="ECO:0000256" key="9">
    <source>
        <dbReference type="ARBA" id="ARBA00022824"/>
    </source>
</evidence>
<dbReference type="Gene3D" id="2.80.10.50">
    <property type="match status" value="1"/>
</dbReference>
<proteinExistence type="inferred from homology"/>
<comment type="subcellular location">
    <subcellularLocation>
        <location evidence="1 14">Endoplasmic reticulum membrane</location>
        <topology evidence="1 14">Multi-pass membrane protein</topology>
    </subcellularLocation>
</comment>
<feature type="transmembrane region" description="Helical" evidence="14">
    <location>
        <begin position="279"/>
        <end position="300"/>
    </location>
</feature>
<evidence type="ECO:0000256" key="2">
    <source>
        <dbReference type="ARBA" id="ARBA00004922"/>
    </source>
</evidence>
<feature type="transmembrane region" description="Helical" evidence="14">
    <location>
        <begin position="225"/>
        <end position="258"/>
    </location>
</feature>
<comment type="caution">
    <text evidence="17">The sequence shown here is derived from an EMBL/GenBank/DDBJ whole genome shotgun (WGS) entry which is preliminary data.</text>
</comment>
<dbReference type="EMBL" id="JAAAJB010000218">
    <property type="protein sequence ID" value="KAG0261402.1"/>
    <property type="molecule type" value="Genomic_DNA"/>
</dbReference>
<feature type="domain" description="MIR" evidence="16">
    <location>
        <begin position="331"/>
        <end position="391"/>
    </location>
</feature>